<name>A0ACC1SLY6_9HYPO</name>
<reference evidence="1" key="1">
    <citation type="submission" date="2022-08" db="EMBL/GenBank/DDBJ databases">
        <title>Genome Sequence of Fusarium decemcellulare.</title>
        <authorList>
            <person name="Buettner E."/>
        </authorList>
    </citation>
    <scope>NUCLEOTIDE SEQUENCE</scope>
    <source>
        <strain evidence="1">Babe19</strain>
    </source>
</reference>
<gene>
    <name evidence="1" type="ORF">NM208_g4062</name>
</gene>
<accession>A0ACC1SLY6</accession>
<comment type="caution">
    <text evidence="1">The sequence shown here is derived from an EMBL/GenBank/DDBJ whole genome shotgun (WGS) entry which is preliminary data.</text>
</comment>
<dbReference type="Proteomes" id="UP001148629">
    <property type="component" value="Unassembled WGS sequence"/>
</dbReference>
<dbReference type="EMBL" id="JANRMS010000290">
    <property type="protein sequence ID" value="KAJ3542510.1"/>
    <property type="molecule type" value="Genomic_DNA"/>
</dbReference>
<evidence type="ECO:0000313" key="2">
    <source>
        <dbReference type="Proteomes" id="UP001148629"/>
    </source>
</evidence>
<protein>
    <submittedName>
        <fullName evidence="1">Uncharacterized protein</fullName>
    </submittedName>
</protein>
<evidence type="ECO:0000313" key="1">
    <source>
        <dbReference type="EMBL" id="KAJ3542510.1"/>
    </source>
</evidence>
<keyword evidence="2" id="KW-1185">Reference proteome</keyword>
<organism evidence="1 2">
    <name type="scientific">Fusarium decemcellulare</name>
    <dbReference type="NCBI Taxonomy" id="57161"/>
    <lineage>
        <taxon>Eukaryota</taxon>
        <taxon>Fungi</taxon>
        <taxon>Dikarya</taxon>
        <taxon>Ascomycota</taxon>
        <taxon>Pezizomycotina</taxon>
        <taxon>Sordariomycetes</taxon>
        <taxon>Hypocreomycetidae</taxon>
        <taxon>Hypocreales</taxon>
        <taxon>Nectriaceae</taxon>
        <taxon>Fusarium</taxon>
        <taxon>Fusarium decemcellulare species complex</taxon>
    </lineage>
</organism>
<sequence>MLLLSLPVLLIAAAVCVALFLWICISSPLWKVPGPFISRFTPLALRWHEFGANRTLYIHSLHLKHGPVVRVAPDEMSFTSYEAVKEIYGSLGSGYDKSSFYNLFTVFGRRATTYNTQHAKRKRLLADRYANSNVMKPASLGGIESRAQTFAEQCGEANTADVYVKLHAFACDGVTHHLFQPYGTDCLRSSPDQEIMHQVNGDDSLHSRLLIHYAPTLYNLASIILDRFVERRATPLADNYALHTSRLDDSEEFTLLHRLRGKVTDQLSVDDVAAECLDHMVAGIDTTGDVLCFLMWELSLPRSAQFQKELRQELHENPDTTFDKLPILDAVVQEGLRCFPAIPMSLPRVAPEGGKVIDGVFIPGGTIVSCQAYSVQRHNADVFPEPDRFNPHRWMSCEGDAERKRHMFAFSHGGRGCVGKHLALAEMKILLRQVYSKYQTVPDPSMTDESMKPHDQIISARPYGQKCLLRFIPVDKKG</sequence>
<proteinExistence type="predicted"/>